<keyword evidence="14 21" id="KW-0067">ATP-binding</keyword>
<keyword evidence="25" id="KW-1185">Reference proteome</keyword>
<evidence type="ECO:0000256" key="17">
    <source>
        <dbReference type="ARBA" id="ARBA00023242"/>
    </source>
</evidence>
<evidence type="ECO:0000256" key="18">
    <source>
        <dbReference type="ARBA" id="ARBA00023273"/>
    </source>
</evidence>
<comment type="similarity">
    <text evidence="5">Belongs to the protein kinase superfamily. CMGC Ser/Thr protein kinase family. CDC2/CDKX subfamily.</text>
</comment>
<dbReference type="Gene3D" id="3.30.200.20">
    <property type="entry name" value="Phosphorylase Kinase, domain 1"/>
    <property type="match status" value="1"/>
</dbReference>
<dbReference type="OrthoDB" id="2158884at2759"/>
<comment type="caution">
    <text evidence="24">The sequence shown here is derived from an EMBL/GenBank/DDBJ whole genome shotgun (WGS) entry which is preliminary data.</text>
</comment>
<feature type="non-terminal residue" evidence="24">
    <location>
        <position position="628"/>
    </location>
</feature>
<dbReference type="EC" id="2.7.11.1" evidence="6"/>
<dbReference type="SMART" id="SM00220">
    <property type="entry name" value="S_TKc"/>
    <property type="match status" value="1"/>
</dbReference>
<dbReference type="PROSITE" id="PS00108">
    <property type="entry name" value="PROTEIN_KINASE_ST"/>
    <property type="match status" value="1"/>
</dbReference>
<dbReference type="Proteomes" id="UP000627253">
    <property type="component" value="Unassembled WGS sequence"/>
</dbReference>
<protein>
    <recommendedName>
        <fullName evidence="6">non-specific serine/threonine protein kinase</fullName>
        <ecNumber evidence="6">2.7.11.1</ecNumber>
    </recommendedName>
</protein>
<dbReference type="FunFam" id="3.30.200.20:FF:000071">
    <property type="entry name" value="serine/threonine-protein kinase MAK isoform X1"/>
    <property type="match status" value="1"/>
</dbReference>
<feature type="compositionally biased region" description="Polar residues" evidence="22">
    <location>
        <begin position="379"/>
        <end position="390"/>
    </location>
</feature>
<evidence type="ECO:0000256" key="7">
    <source>
        <dbReference type="ARBA" id="ARBA00022490"/>
    </source>
</evidence>
<dbReference type="CDD" id="cd07830">
    <property type="entry name" value="STKc_MAK_like"/>
    <property type="match status" value="1"/>
</dbReference>
<dbReference type="InterPro" id="IPR000719">
    <property type="entry name" value="Prot_kinase_dom"/>
</dbReference>
<name>A0A852JD26_9PICI</name>
<keyword evidence="17" id="KW-0539">Nucleus</keyword>
<evidence type="ECO:0000313" key="25">
    <source>
        <dbReference type="Proteomes" id="UP000627253"/>
    </source>
</evidence>
<feature type="binding site" evidence="21">
    <location>
        <position position="33"/>
    </location>
    <ligand>
        <name>ATP</name>
        <dbReference type="ChEBI" id="CHEBI:30616"/>
    </ligand>
</feature>
<keyword evidence="8" id="KW-0723">Serine/threonine-protein kinase</keyword>
<feature type="non-terminal residue" evidence="24">
    <location>
        <position position="1"/>
    </location>
</feature>
<keyword evidence="11" id="KW-0479">Metal-binding</keyword>
<evidence type="ECO:0000256" key="8">
    <source>
        <dbReference type="ARBA" id="ARBA00022527"/>
    </source>
</evidence>
<dbReference type="PROSITE" id="PS00107">
    <property type="entry name" value="PROTEIN_KINASE_ATP"/>
    <property type="match status" value="1"/>
</dbReference>
<evidence type="ECO:0000256" key="15">
    <source>
        <dbReference type="ARBA" id="ARBA00022842"/>
    </source>
</evidence>
<keyword evidence="10" id="KW-0808">Transferase</keyword>
<evidence type="ECO:0000256" key="13">
    <source>
        <dbReference type="ARBA" id="ARBA00022777"/>
    </source>
</evidence>
<dbReference type="EMBL" id="WAAF01017323">
    <property type="protein sequence ID" value="NXX49168.1"/>
    <property type="molecule type" value="Genomic_DNA"/>
</dbReference>
<evidence type="ECO:0000256" key="16">
    <source>
        <dbReference type="ARBA" id="ARBA00023212"/>
    </source>
</evidence>
<evidence type="ECO:0000256" key="19">
    <source>
        <dbReference type="ARBA" id="ARBA00047899"/>
    </source>
</evidence>
<proteinExistence type="inferred from homology"/>
<keyword evidence="18" id="KW-0966">Cell projection</keyword>
<dbReference type="PANTHER" id="PTHR24055">
    <property type="entry name" value="MITOGEN-ACTIVATED PROTEIN KINASE"/>
    <property type="match status" value="1"/>
</dbReference>
<feature type="domain" description="Protein kinase" evidence="23">
    <location>
        <begin position="4"/>
        <end position="284"/>
    </location>
</feature>
<evidence type="ECO:0000256" key="22">
    <source>
        <dbReference type="SAM" id="MobiDB-lite"/>
    </source>
</evidence>
<keyword evidence="7" id="KW-0963">Cytoplasm</keyword>
<dbReference type="AlphaFoldDB" id="A0A852JD26"/>
<feature type="region of interest" description="Disordered" evidence="22">
    <location>
        <begin position="295"/>
        <end position="346"/>
    </location>
</feature>
<evidence type="ECO:0000256" key="3">
    <source>
        <dbReference type="ARBA" id="ARBA00004138"/>
    </source>
</evidence>
<evidence type="ECO:0000256" key="12">
    <source>
        <dbReference type="ARBA" id="ARBA00022741"/>
    </source>
</evidence>
<dbReference type="GO" id="GO:0046872">
    <property type="term" value="F:metal ion binding"/>
    <property type="evidence" value="ECO:0007669"/>
    <property type="project" value="UniProtKB-KW"/>
</dbReference>
<evidence type="ECO:0000256" key="11">
    <source>
        <dbReference type="ARBA" id="ARBA00022723"/>
    </source>
</evidence>
<evidence type="ECO:0000256" key="10">
    <source>
        <dbReference type="ARBA" id="ARBA00022679"/>
    </source>
</evidence>
<dbReference type="FunFam" id="1.10.510.10:FF:000104">
    <property type="entry name" value="serine/threonine-protein kinase MAK isoform X1"/>
    <property type="match status" value="1"/>
</dbReference>
<reference evidence="24" key="1">
    <citation type="submission" date="2020-02" db="EMBL/GenBank/DDBJ databases">
        <title>Bird 10,000 Genomes (B10K) Project - Family phase.</title>
        <authorList>
            <person name="Zhang G."/>
        </authorList>
    </citation>
    <scope>NUCLEOTIDE SEQUENCE</scope>
    <source>
        <strain evidence="24">B10K-DU-002-37</strain>
        <tissue evidence="24">Muscle</tissue>
    </source>
</reference>
<comment type="catalytic activity">
    <reaction evidence="19">
        <text>L-threonyl-[protein] + ATP = O-phospho-L-threonyl-[protein] + ADP + H(+)</text>
        <dbReference type="Rhea" id="RHEA:46608"/>
        <dbReference type="Rhea" id="RHEA-COMP:11060"/>
        <dbReference type="Rhea" id="RHEA-COMP:11605"/>
        <dbReference type="ChEBI" id="CHEBI:15378"/>
        <dbReference type="ChEBI" id="CHEBI:30013"/>
        <dbReference type="ChEBI" id="CHEBI:30616"/>
        <dbReference type="ChEBI" id="CHEBI:61977"/>
        <dbReference type="ChEBI" id="CHEBI:456216"/>
        <dbReference type="EC" id="2.7.11.1"/>
    </reaction>
</comment>
<keyword evidence="16" id="KW-0206">Cytoskeleton</keyword>
<gene>
    <name evidence="24" type="primary">Mak</name>
    <name evidence="24" type="ORF">TRILEU_R02162</name>
</gene>
<comment type="subcellular location">
    <subcellularLocation>
        <location evidence="3">Cell projection</location>
        <location evidence="3">Cilium</location>
    </subcellularLocation>
    <subcellularLocation>
        <location evidence="4">Cytoplasm</location>
        <location evidence="4">Cytoskeleton</location>
    </subcellularLocation>
    <subcellularLocation>
        <location evidence="2">Nucleus</location>
    </subcellularLocation>
</comment>
<dbReference type="InterPro" id="IPR008271">
    <property type="entry name" value="Ser/Thr_kinase_AS"/>
</dbReference>
<dbReference type="GO" id="GO:0005856">
    <property type="term" value="C:cytoskeleton"/>
    <property type="evidence" value="ECO:0007669"/>
    <property type="project" value="UniProtKB-SubCell"/>
</dbReference>
<evidence type="ECO:0000256" key="4">
    <source>
        <dbReference type="ARBA" id="ARBA00004245"/>
    </source>
</evidence>
<keyword evidence="15" id="KW-0460">Magnesium</keyword>
<keyword evidence="13 24" id="KW-0418">Kinase</keyword>
<dbReference type="Pfam" id="PF00069">
    <property type="entry name" value="Pkinase"/>
    <property type="match status" value="1"/>
</dbReference>
<evidence type="ECO:0000313" key="24">
    <source>
        <dbReference type="EMBL" id="NXX49168.1"/>
    </source>
</evidence>
<evidence type="ECO:0000259" key="23">
    <source>
        <dbReference type="PROSITE" id="PS50011"/>
    </source>
</evidence>
<feature type="region of interest" description="Disordered" evidence="22">
    <location>
        <begin position="377"/>
        <end position="399"/>
    </location>
</feature>
<evidence type="ECO:0000256" key="20">
    <source>
        <dbReference type="ARBA" id="ARBA00048679"/>
    </source>
</evidence>
<dbReference type="Gene3D" id="1.10.510.10">
    <property type="entry name" value="Transferase(Phosphotransferase) domain 1"/>
    <property type="match status" value="1"/>
</dbReference>
<dbReference type="InterPro" id="IPR011009">
    <property type="entry name" value="Kinase-like_dom_sf"/>
</dbReference>
<sequence>MNRYTIIKQLGDGTYGSVLMGKSNESGELVAIKRMKRKFYSWEECMNLREVKSLKKLNHANVIKLKEVIRENDHLYFVFEYMKENLYQLMKDRNKLFPESVIRNMMYQILQGLAFIHKHGFFHRDMKPENLLCIGPELVKIADFGLARELRSQPPYTDYVSTRWYRAPEVLLRSSIYSSPIDMWAIGSIMAELYTLRPLFPGTSEVDEIFKICQVLGTPKKSDWPEGYHLASAMNFRFPQCVPISLKTLIPNASSEAIQLMSDTLNWNPKKRPTASQALKYPYFQVGQVLGPPPQYLEKQAPIKPVQPTEPKQTLPKLEPISKPEPLSSPDVPDKTQPQPLSKVNHQPLQQIQLPQNTANQQVAKQQQSQAQPFFPTLVKNSSPVTSDPQNGAVRPKSCRRRWGQTLVKAMDSWDDLGDTEFGMSCSKKPSIALLKEKKTKEFPFGLPEPKASCCIQPGGENKVLVRNDSGRSNASAKQYYLRQSRYLPGVNPKSVSSSTVNKEGSHGTWNNQLFSKPLAHIGGGVTVNRNTTVGNPAFVSGAAYNPSGAYIPSFHKKEVGPSGQRIQLAPLGAPALDYSWKTKAARTQLPGPTLNSGARNTSVLTRPPAIQPVHGRTDWVAKYGGNR</sequence>
<evidence type="ECO:0000256" key="9">
    <source>
        <dbReference type="ARBA" id="ARBA00022553"/>
    </source>
</evidence>
<dbReference type="GO" id="GO:0005524">
    <property type="term" value="F:ATP binding"/>
    <property type="evidence" value="ECO:0007669"/>
    <property type="project" value="UniProtKB-UniRule"/>
</dbReference>
<evidence type="ECO:0000256" key="6">
    <source>
        <dbReference type="ARBA" id="ARBA00012513"/>
    </source>
</evidence>
<dbReference type="PROSITE" id="PS50011">
    <property type="entry name" value="PROTEIN_KINASE_DOM"/>
    <property type="match status" value="1"/>
</dbReference>
<evidence type="ECO:0000256" key="1">
    <source>
        <dbReference type="ARBA" id="ARBA00001946"/>
    </source>
</evidence>
<evidence type="ECO:0000256" key="2">
    <source>
        <dbReference type="ARBA" id="ARBA00004123"/>
    </source>
</evidence>
<accession>A0A852JD26</accession>
<feature type="compositionally biased region" description="Polar residues" evidence="22">
    <location>
        <begin position="336"/>
        <end position="346"/>
    </location>
</feature>
<comment type="catalytic activity">
    <reaction evidence="20">
        <text>L-seryl-[protein] + ATP = O-phospho-L-seryl-[protein] + ADP + H(+)</text>
        <dbReference type="Rhea" id="RHEA:17989"/>
        <dbReference type="Rhea" id="RHEA-COMP:9863"/>
        <dbReference type="Rhea" id="RHEA-COMP:11604"/>
        <dbReference type="ChEBI" id="CHEBI:15378"/>
        <dbReference type="ChEBI" id="CHEBI:29999"/>
        <dbReference type="ChEBI" id="CHEBI:30616"/>
        <dbReference type="ChEBI" id="CHEBI:83421"/>
        <dbReference type="ChEBI" id="CHEBI:456216"/>
        <dbReference type="EC" id="2.7.11.1"/>
    </reaction>
</comment>
<comment type="cofactor">
    <cofactor evidence="1">
        <name>Mg(2+)</name>
        <dbReference type="ChEBI" id="CHEBI:18420"/>
    </cofactor>
</comment>
<keyword evidence="12 21" id="KW-0547">Nucleotide-binding</keyword>
<organism evidence="24 25">
    <name type="scientific">Tricholaema leucomelas</name>
    <name type="common">pied barbet</name>
    <dbReference type="NCBI Taxonomy" id="240729"/>
    <lineage>
        <taxon>Eukaryota</taxon>
        <taxon>Metazoa</taxon>
        <taxon>Chordata</taxon>
        <taxon>Craniata</taxon>
        <taxon>Vertebrata</taxon>
        <taxon>Euteleostomi</taxon>
        <taxon>Archelosauria</taxon>
        <taxon>Archosauria</taxon>
        <taxon>Dinosauria</taxon>
        <taxon>Saurischia</taxon>
        <taxon>Theropoda</taxon>
        <taxon>Coelurosauria</taxon>
        <taxon>Aves</taxon>
        <taxon>Neognathae</taxon>
        <taxon>Neoaves</taxon>
        <taxon>Telluraves</taxon>
        <taxon>Coraciimorphae</taxon>
        <taxon>Piciformes</taxon>
        <taxon>Lybiidae</taxon>
        <taxon>Tricholaema lacrymosa</taxon>
    </lineage>
</organism>
<keyword evidence="9" id="KW-0597">Phosphoprotein</keyword>
<evidence type="ECO:0000256" key="5">
    <source>
        <dbReference type="ARBA" id="ARBA00006485"/>
    </source>
</evidence>
<dbReference type="InterPro" id="IPR050117">
    <property type="entry name" value="MAPK"/>
</dbReference>
<evidence type="ECO:0000256" key="14">
    <source>
        <dbReference type="ARBA" id="ARBA00022840"/>
    </source>
</evidence>
<dbReference type="GO" id="GO:0004674">
    <property type="term" value="F:protein serine/threonine kinase activity"/>
    <property type="evidence" value="ECO:0007669"/>
    <property type="project" value="UniProtKB-KW"/>
</dbReference>
<dbReference type="GO" id="GO:0005929">
    <property type="term" value="C:cilium"/>
    <property type="evidence" value="ECO:0007669"/>
    <property type="project" value="UniProtKB-SubCell"/>
</dbReference>
<dbReference type="GO" id="GO:0005634">
    <property type="term" value="C:nucleus"/>
    <property type="evidence" value="ECO:0007669"/>
    <property type="project" value="UniProtKB-SubCell"/>
</dbReference>
<dbReference type="InterPro" id="IPR017441">
    <property type="entry name" value="Protein_kinase_ATP_BS"/>
</dbReference>
<evidence type="ECO:0000256" key="21">
    <source>
        <dbReference type="PROSITE-ProRule" id="PRU10141"/>
    </source>
</evidence>
<dbReference type="SUPFAM" id="SSF56112">
    <property type="entry name" value="Protein kinase-like (PK-like)"/>
    <property type="match status" value="1"/>
</dbReference>